<dbReference type="STRING" id="1798533.A2609_01030"/>
<organism evidence="1 2">
    <name type="scientific">Candidatus Kaiserbacteria bacterium RIFOXYD1_FULL_47_14</name>
    <dbReference type="NCBI Taxonomy" id="1798533"/>
    <lineage>
        <taxon>Bacteria</taxon>
        <taxon>Candidatus Kaiseribacteriota</taxon>
    </lineage>
</organism>
<comment type="caution">
    <text evidence="1">The sequence shown here is derived from an EMBL/GenBank/DDBJ whole genome shotgun (WGS) entry which is preliminary data.</text>
</comment>
<gene>
    <name evidence="1" type="ORF">A2609_01030</name>
</gene>
<reference evidence="1 2" key="1">
    <citation type="journal article" date="2016" name="Nat. Commun.">
        <title>Thousands of microbial genomes shed light on interconnected biogeochemical processes in an aquifer system.</title>
        <authorList>
            <person name="Anantharaman K."/>
            <person name="Brown C.T."/>
            <person name="Hug L.A."/>
            <person name="Sharon I."/>
            <person name="Castelle C.J."/>
            <person name="Probst A.J."/>
            <person name="Thomas B.C."/>
            <person name="Singh A."/>
            <person name="Wilkins M.J."/>
            <person name="Karaoz U."/>
            <person name="Brodie E.L."/>
            <person name="Williams K.H."/>
            <person name="Hubbard S.S."/>
            <person name="Banfield J.F."/>
        </authorList>
    </citation>
    <scope>NUCLEOTIDE SEQUENCE [LARGE SCALE GENOMIC DNA]</scope>
</reference>
<protein>
    <recommendedName>
        <fullName evidence="3">Prepilin-type N-terminal cleavage/methylation domain-containing protein</fullName>
    </recommendedName>
</protein>
<name>A0A1F6G6V4_9BACT</name>
<accession>A0A1F6G6V4</accession>
<evidence type="ECO:0000313" key="1">
    <source>
        <dbReference type="EMBL" id="OGG93816.1"/>
    </source>
</evidence>
<sequence length="167" mass="17538">MRNKSMRGYTLVELVVAVGLFALVMTLVSGAYIVMIGLTERAQGMATGIDNLSFALETMTRTIRTGTDYSCNYGNDCSPGAIFSVKNARGTTMSYSLSSGVIKQNNIPLTDPSVNVSSLAFYVSGTTPGDANQPHVTILISGTVSSGSGKTESFAVETGATMRTPDL</sequence>
<proteinExistence type="predicted"/>
<dbReference type="AlphaFoldDB" id="A0A1F6G6V4"/>
<dbReference type="Proteomes" id="UP000176867">
    <property type="component" value="Unassembled WGS sequence"/>
</dbReference>
<dbReference type="Pfam" id="PF07963">
    <property type="entry name" value="N_methyl"/>
    <property type="match status" value="1"/>
</dbReference>
<dbReference type="NCBIfam" id="TIGR02532">
    <property type="entry name" value="IV_pilin_GFxxxE"/>
    <property type="match status" value="1"/>
</dbReference>
<evidence type="ECO:0008006" key="3">
    <source>
        <dbReference type="Google" id="ProtNLM"/>
    </source>
</evidence>
<dbReference type="EMBL" id="MFMU01000004">
    <property type="protein sequence ID" value="OGG93816.1"/>
    <property type="molecule type" value="Genomic_DNA"/>
</dbReference>
<dbReference type="InterPro" id="IPR012902">
    <property type="entry name" value="N_methyl_site"/>
</dbReference>
<dbReference type="PROSITE" id="PS00409">
    <property type="entry name" value="PROKAR_NTER_METHYL"/>
    <property type="match status" value="1"/>
</dbReference>
<evidence type="ECO:0000313" key="2">
    <source>
        <dbReference type="Proteomes" id="UP000176867"/>
    </source>
</evidence>